<evidence type="ECO:0000313" key="4">
    <source>
        <dbReference type="RefSeq" id="XP_030381630.1"/>
    </source>
</evidence>
<protein>
    <submittedName>
        <fullName evidence="4">Uncharacterized protein LOC115629321</fullName>
    </submittedName>
</protein>
<feature type="compositionally biased region" description="Low complexity" evidence="2">
    <location>
        <begin position="45"/>
        <end position="60"/>
    </location>
</feature>
<dbReference type="Proteomes" id="UP000504634">
    <property type="component" value="Unplaced"/>
</dbReference>
<evidence type="ECO:0000256" key="2">
    <source>
        <dbReference type="SAM" id="MobiDB-lite"/>
    </source>
</evidence>
<accession>A0A6J2U149</accession>
<feature type="coiled-coil region" evidence="1">
    <location>
        <begin position="408"/>
        <end position="517"/>
    </location>
</feature>
<dbReference type="GeneID" id="115629321"/>
<keyword evidence="3" id="KW-1185">Reference proteome</keyword>
<proteinExistence type="predicted"/>
<feature type="compositionally biased region" description="Basic and acidic residues" evidence="2">
    <location>
        <begin position="26"/>
        <end position="36"/>
    </location>
</feature>
<dbReference type="RefSeq" id="XP_030381630.1">
    <property type="nucleotide sequence ID" value="XM_030525770.1"/>
</dbReference>
<feature type="compositionally biased region" description="Low complexity" evidence="2">
    <location>
        <begin position="279"/>
        <end position="294"/>
    </location>
</feature>
<feature type="region of interest" description="Disordered" evidence="2">
    <location>
        <begin position="14"/>
        <end position="110"/>
    </location>
</feature>
<sequence length="552" mass="60087">MDFGESSYQEFFDKLRSTTGPNNLRRIFEDDQRGLQHESNSLRYQPQLQSPRIPQQQPQQSHNGRGDGTELAAGPGAATTESARTQSSGANAQGTPISTAHYIPEDAPRGSGSSAVHWTTVIAKVAYGFNGSDNVGRVGVALSRHMNTSAMKLIIYKSKQEVYGILRLIANDTSASRACVILRESYMQFYDDQQHFWSVRFDSHQDEKDFTKAMRLFGLLVEKVDTVRRSSSPHTISSSVSISLMTLTAAAEQVLGGSVTQDSGAQSQRPSLHRAGRGEAVSAATSVTESVSDTSENDDDDDVEDILVTPAAKAALSHSSSSQALVPVLSSSNSNANISLAVSSTNTSRNSAEKIEAYLDEQRASGQLMERKMDSILDAMKRLMSTHNAQEQVALSADETSTTIDMSEKDKEDELLDLEQKLLNFKKENRRLIKNLKAKEQALLDLRTSTCALCEDLLAQNNDLKKQNSTLLSTMNAHLHGKGINMNLQSRAPCTQCEQATAKIIMLERRVTALQNALLTCTSNFGNTGNTTKTTTTTTTTAATTATPSTIM</sequence>
<feature type="region of interest" description="Disordered" evidence="2">
    <location>
        <begin position="258"/>
        <end position="302"/>
    </location>
</feature>
<keyword evidence="1" id="KW-0175">Coiled coil</keyword>
<dbReference type="AlphaFoldDB" id="A0A6J2U149"/>
<feature type="compositionally biased region" description="Polar residues" evidence="2">
    <location>
        <begin position="258"/>
        <end position="270"/>
    </location>
</feature>
<organism evidence="3 4">
    <name type="scientific">Drosophila lebanonensis</name>
    <name type="common">Fruit fly</name>
    <name type="synonym">Scaptodrosophila lebanonensis</name>
    <dbReference type="NCBI Taxonomy" id="7225"/>
    <lineage>
        <taxon>Eukaryota</taxon>
        <taxon>Metazoa</taxon>
        <taxon>Ecdysozoa</taxon>
        <taxon>Arthropoda</taxon>
        <taxon>Hexapoda</taxon>
        <taxon>Insecta</taxon>
        <taxon>Pterygota</taxon>
        <taxon>Neoptera</taxon>
        <taxon>Endopterygota</taxon>
        <taxon>Diptera</taxon>
        <taxon>Brachycera</taxon>
        <taxon>Muscomorpha</taxon>
        <taxon>Ephydroidea</taxon>
        <taxon>Drosophilidae</taxon>
        <taxon>Scaptodrosophila</taxon>
    </lineage>
</organism>
<reference evidence="4" key="1">
    <citation type="submission" date="2025-08" db="UniProtKB">
        <authorList>
            <consortium name="RefSeq"/>
        </authorList>
    </citation>
    <scope>IDENTIFICATION</scope>
    <source>
        <strain evidence="4">11010-0011.00</strain>
        <tissue evidence="4">Whole body</tissue>
    </source>
</reference>
<feature type="region of interest" description="Disordered" evidence="2">
    <location>
        <begin position="532"/>
        <end position="552"/>
    </location>
</feature>
<name>A0A6J2U149_DROLE</name>
<evidence type="ECO:0000256" key="1">
    <source>
        <dbReference type="SAM" id="Coils"/>
    </source>
</evidence>
<feature type="compositionally biased region" description="Polar residues" evidence="2">
    <location>
        <begin position="79"/>
        <end position="98"/>
    </location>
</feature>
<evidence type="ECO:0000313" key="3">
    <source>
        <dbReference type="Proteomes" id="UP000504634"/>
    </source>
</evidence>
<gene>
    <name evidence="4" type="primary">LOC115629321</name>
</gene>
<dbReference type="OrthoDB" id="5842926at2759"/>